<feature type="signal peptide" evidence="1">
    <location>
        <begin position="1"/>
        <end position="29"/>
    </location>
</feature>
<evidence type="ECO:0000259" key="2">
    <source>
        <dbReference type="Pfam" id="PF13845"/>
    </source>
</evidence>
<evidence type="ECO:0000313" key="4">
    <source>
        <dbReference type="Proteomes" id="UP000077868"/>
    </source>
</evidence>
<dbReference type="Pfam" id="PF13845">
    <property type="entry name" value="Septum_form"/>
    <property type="match status" value="1"/>
</dbReference>
<organism evidence="3 4">
    <name type="scientific">Nocardioides dokdonensis FR1436</name>
    <dbReference type="NCBI Taxonomy" id="1300347"/>
    <lineage>
        <taxon>Bacteria</taxon>
        <taxon>Bacillati</taxon>
        <taxon>Actinomycetota</taxon>
        <taxon>Actinomycetes</taxon>
        <taxon>Propionibacteriales</taxon>
        <taxon>Nocardioidaceae</taxon>
        <taxon>Nocardioides</taxon>
    </lineage>
</organism>
<dbReference type="STRING" id="1300347.I601_0932"/>
<feature type="chain" id="PRO_5008388315" description="Septum formation-related domain-containing protein" evidence="1">
    <location>
        <begin position="30"/>
        <end position="252"/>
    </location>
</feature>
<feature type="domain" description="Septum formation-related" evidence="2">
    <location>
        <begin position="43"/>
        <end position="124"/>
    </location>
</feature>
<dbReference type="AlphaFoldDB" id="A0A1A9GIU1"/>
<evidence type="ECO:0000313" key="3">
    <source>
        <dbReference type="EMBL" id="ANH37375.1"/>
    </source>
</evidence>
<dbReference type="KEGG" id="ndk:I601_0932"/>
<dbReference type="PATRIC" id="fig|1300347.3.peg.930"/>
<dbReference type="RefSeq" id="WP_068106931.1">
    <property type="nucleotide sequence ID" value="NZ_CP015079.1"/>
</dbReference>
<evidence type="ECO:0000256" key="1">
    <source>
        <dbReference type="SAM" id="SignalP"/>
    </source>
</evidence>
<name>A0A1A9GIU1_9ACTN</name>
<dbReference type="EMBL" id="CP015079">
    <property type="protein sequence ID" value="ANH37375.1"/>
    <property type="molecule type" value="Genomic_DNA"/>
</dbReference>
<accession>A0A1A9GIU1</accession>
<keyword evidence="4" id="KW-1185">Reference proteome</keyword>
<dbReference type="OrthoDB" id="3784330at2"/>
<reference evidence="3 4" key="1">
    <citation type="submission" date="2016-03" db="EMBL/GenBank/DDBJ databases">
        <title>Complete genome sequence of a soil Actinobacterium, Nocardioides dokdonensis FR1436.</title>
        <authorList>
            <person name="Kwon S.-K."/>
            <person name="Kim K."/>
            <person name="Kim J.F."/>
        </authorList>
    </citation>
    <scope>NUCLEOTIDE SEQUENCE [LARGE SCALE GENOMIC DNA]</scope>
    <source>
        <strain evidence="3 4">FR1436</strain>
    </source>
</reference>
<sequence length="252" mass="27522">MLHPARALVAALSLSLLVLAPAPASSAGAAEEPAAAPDPMAGAPAPGTCYQLTHAELMADSTPAEPVECSTRHTAQVLDVGTLPDEVDWSSSDARVTRAMAKHCGPAFAEVVKDDPLLRARTVVQLAYFLPDTADREAGARWFRCDVSLLAGSRMLPLPEELPRVRRASSIDDSVGRCVTKKLAYTSCAKRHRYTHASAFKLIRVKPRTAQRQLGEAAARECPRRTSTKRWVWSATRLKKWHERVVVCYERG</sequence>
<dbReference type="InterPro" id="IPR026004">
    <property type="entry name" value="Septum_form"/>
</dbReference>
<keyword evidence="1" id="KW-0732">Signal</keyword>
<dbReference type="Proteomes" id="UP000077868">
    <property type="component" value="Chromosome"/>
</dbReference>
<proteinExistence type="predicted"/>
<gene>
    <name evidence="3" type="ORF">I601_0932</name>
</gene>
<protein>
    <recommendedName>
        <fullName evidence="2">Septum formation-related domain-containing protein</fullName>
    </recommendedName>
</protein>